<protein>
    <submittedName>
        <fullName evidence="4">Microtubule-associated protein futsch</fullName>
    </submittedName>
</protein>
<feature type="region of interest" description="Disordered" evidence="1">
    <location>
        <begin position="127"/>
        <end position="184"/>
    </location>
</feature>
<evidence type="ECO:0000256" key="1">
    <source>
        <dbReference type="SAM" id="MobiDB-lite"/>
    </source>
</evidence>
<name>A0A183DM45_9BILA</name>
<organism evidence="4">
    <name type="scientific">Gongylonema pulchrum</name>
    <dbReference type="NCBI Taxonomy" id="637853"/>
    <lineage>
        <taxon>Eukaryota</taxon>
        <taxon>Metazoa</taxon>
        <taxon>Ecdysozoa</taxon>
        <taxon>Nematoda</taxon>
        <taxon>Chromadorea</taxon>
        <taxon>Rhabditida</taxon>
        <taxon>Spirurina</taxon>
        <taxon>Spiruromorpha</taxon>
        <taxon>Spiruroidea</taxon>
        <taxon>Gongylonematidae</taxon>
        <taxon>Gongylonema</taxon>
    </lineage>
</organism>
<dbReference type="Proteomes" id="UP000271098">
    <property type="component" value="Unassembled WGS sequence"/>
</dbReference>
<evidence type="ECO:0000313" key="2">
    <source>
        <dbReference type="EMBL" id="VDK77436.1"/>
    </source>
</evidence>
<feature type="compositionally biased region" description="Basic and acidic residues" evidence="1">
    <location>
        <begin position="127"/>
        <end position="157"/>
    </location>
</feature>
<feature type="compositionally biased region" description="Polar residues" evidence="1">
    <location>
        <begin position="158"/>
        <end position="170"/>
    </location>
</feature>
<reference evidence="4" key="1">
    <citation type="submission" date="2016-06" db="UniProtKB">
        <authorList>
            <consortium name="WormBaseParasite"/>
        </authorList>
    </citation>
    <scope>IDENTIFICATION</scope>
</reference>
<dbReference type="WBParaSite" id="GPUH_0000979701-mRNA-1">
    <property type="protein sequence ID" value="GPUH_0000979701-mRNA-1"/>
    <property type="gene ID" value="GPUH_0000979701"/>
</dbReference>
<keyword evidence="3" id="KW-1185">Reference proteome</keyword>
<evidence type="ECO:0000313" key="3">
    <source>
        <dbReference type="Proteomes" id="UP000271098"/>
    </source>
</evidence>
<evidence type="ECO:0000313" key="4">
    <source>
        <dbReference type="WBParaSite" id="GPUH_0000979701-mRNA-1"/>
    </source>
</evidence>
<gene>
    <name evidence="2" type="ORF">GPUH_LOCUS9785</name>
</gene>
<dbReference type="EMBL" id="UYRT01033757">
    <property type="protein sequence ID" value="VDK77436.1"/>
    <property type="molecule type" value="Genomic_DNA"/>
</dbReference>
<dbReference type="AlphaFoldDB" id="A0A183DM45"/>
<proteinExistence type="predicted"/>
<reference evidence="2 3" key="2">
    <citation type="submission" date="2018-11" db="EMBL/GenBank/DDBJ databases">
        <authorList>
            <consortium name="Pathogen Informatics"/>
        </authorList>
    </citation>
    <scope>NUCLEOTIDE SEQUENCE [LARGE SCALE GENOMIC DNA]</scope>
</reference>
<accession>A0A183DM45</accession>
<feature type="compositionally biased region" description="Basic and acidic residues" evidence="1">
    <location>
        <begin position="242"/>
        <end position="272"/>
    </location>
</feature>
<feature type="region of interest" description="Disordered" evidence="1">
    <location>
        <begin position="242"/>
        <end position="324"/>
    </location>
</feature>
<sequence length="352" mass="39209">AELLKIDSAGPKKAVTQKAVDAGTECKFGRAEQVVPALSETVQEGLHGVECLTEGDRKKSLELKRDYFEGRNVLQADDERPEKEKVVKLEGRERQITEVKQIALTSAKEAFEIFPVADPEKIRAETFIEASKREQEDVKTRGEESNKKAVAADRGKLESTSPEDVSSVSDKGTRKKEDLLESGIRPADEWKSGEYLADQCFVLKTRQESQIGEKVMMIQQLNDGTNLADQTALAVNEERIAGHKSSEVKEVRPLAREGAAEKKKFDLSREEGSESSLAQPESLAPAEFYKAENVPKSEGKSPKPKPVNAEQEYCEAESLPERRDEMLIVMEPREKYETTLPEQITSVLTEGI</sequence>
<feature type="compositionally biased region" description="Basic and acidic residues" evidence="1">
    <location>
        <begin position="289"/>
        <end position="301"/>
    </location>
</feature>